<organism evidence="1">
    <name type="scientific">Anguilla anguilla</name>
    <name type="common">European freshwater eel</name>
    <name type="synonym">Muraena anguilla</name>
    <dbReference type="NCBI Taxonomy" id="7936"/>
    <lineage>
        <taxon>Eukaryota</taxon>
        <taxon>Metazoa</taxon>
        <taxon>Chordata</taxon>
        <taxon>Craniata</taxon>
        <taxon>Vertebrata</taxon>
        <taxon>Euteleostomi</taxon>
        <taxon>Actinopterygii</taxon>
        <taxon>Neopterygii</taxon>
        <taxon>Teleostei</taxon>
        <taxon>Anguilliformes</taxon>
        <taxon>Anguillidae</taxon>
        <taxon>Anguilla</taxon>
    </lineage>
</organism>
<reference evidence="1" key="2">
    <citation type="journal article" date="2015" name="Fish Shellfish Immunol.">
        <title>Early steps in the European eel (Anguilla anguilla)-Vibrio vulnificus interaction in the gills: Role of the RtxA13 toxin.</title>
        <authorList>
            <person name="Callol A."/>
            <person name="Pajuelo D."/>
            <person name="Ebbesson L."/>
            <person name="Teles M."/>
            <person name="MacKenzie S."/>
            <person name="Amaro C."/>
        </authorList>
    </citation>
    <scope>NUCLEOTIDE SEQUENCE</scope>
</reference>
<dbReference type="AlphaFoldDB" id="A0A0E9RL19"/>
<proteinExistence type="predicted"/>
<protein>
    <submittedName>
        <fullName evidence="1">Uncharacterized protein</fullName>
    </submittedName>
</protein>
<name>A0A0E9RL19_ANGAN</name>
<reference evidence="1" key="1">
    <citation type="submission" date="2014-11" db="EMBL/GenBank/DDBJ databases">
        <authorList>
            <person name="Amaro Gonzalez C."/>
        </authorList>
    </citation>
    <scope>NUCLEOTIDE SEQUENCE</scope>
</reference>
<evidence type="ECO:0000313" key="1">
    <source>
        <dbReference type="EMBL" id="JAH29774.1"/>
    </source>
</evidence>
<dbReference type="EMBL" id="GBXM01078803">
    <property type="protein sequence ID" value="JAH29774.1"/>
    <property type="molecule type" value="Transcribed_RNA"/>
</dbReference>
<sequence length="45" mass="5312">MAMSFRDHTPTSHILSKSNCHFLVFLCFALKIRTVFKKKTLHRGY</sequence>
<accession>A0A0E9RL19</accession>